<dbReference type="InterPro" id="IPR044855">
    <property type="entry name" value="CoA-Trfase_III_dom3_sf"/>
</dbReference>
<evidence type="ECO:0000313" key="1">
    <source>
        <dbReference type="EMBL" id="AOJ79158.1"/>
    </source>
</evidence>
<proteinExistence type="predicted"/>
<dbReference type="PANTHER" id="PTHR48228">
    <property type="entry name" value="SUCCINYL-COA--D-CITRAMALATE COA-TRANSFERASE"/>
    <property type="match status" value="1"/>
</dbReference>
<reference evidence="1 2" key="1">
    <citation type="submission" date="2015-12" db="EMBL/GenBank/DDBJ databases">
        <title>Diversity of Burkholderia near neighbor genomes.</title>
        <authorList>
            <person name="Sahl J."/>
            <person name="Wagner D."/>
            <person name="Keim P."/>
        </authorList>
    </citation>
    <scope>NUCLEOTIDE SEQUENCE [LARGE SCALE GENOMIC DNA]</scope>
    <source>
        <strain evidence="1 2">MSMB0783</strain>
    </source>
</reference>
<protein>
    <submittedName>
        <fullName evidence="1">CoA-transferase</fullName>
    </submittedName>
</protein>
<dbReference type="Pfam" id="PF02515">
    <property type="entry name" value="CoA_transf_3"/>
    <property type="match status" value="1"/>
</dbReference>
<evidence type="ECO:0000313" key="2">
    <source>
        <dbReference type="Proteomes" id="UP000243680"/>
    </source>
</evidence>
<organism evidence="1 2">
    <name type="scientific">Burkholderia ubonensis</name>
    <dbReference type="NCBI Taxonomy" id="101571"/>
    <lineage>
        <taxon>Bacteria</taxon>
        <taxon>Pseudomonadati</taxon>
        <taxon>Pseudomonadota</taxon>
        <taxon>Betaproteobacteria</taxon>
        <taxon>Burkholderiales</taxon>
        <taxon>Burkholderiaceae</taxon>
        <taxon>Burkholderia</taxon>
        <taxon>Burkholderia cepacia complex</taxon>
    </lineage>
</organism>
<gene>
    <name evidence="1" type="ORF">WJ35_28745</name>
</gene>
<dbReference type="AlphaFoldDB" id="A0A1B4LPR7"/>
<dbReference type="InterPro" id="IPR003673">
    <property type="entry name" value="CoA-Trfase_fam_III"/>
</dbReference>
<dbReference type="InterPro" id="IPR050509">
    <property type="entry name" value="CoA-transferase_III"/>
</dbReference>
<dbReference type="InterPro" id="IPR023606">
    <property type="entry name" value="CoA-Trfase_III_dom_1_sf"/>
</dbReference>
<name>A0A1B4LPR7_9BURK</name>
<accession>A0A1B4LPR7</accession>
<sequence length="356" mass="37102">MPLESPLTGVHIVEFEGLGPGPLAGRILAGMGARVTLIARPAGRTSAPDALQGCDGDLLREGKTIVPLDLKTPAGRDEALALISRADALIEGLRPGVMERLGLGPADCAPHNPRLVYGRMTGWGQTGPLSAAAGHDLNYVALTGLLSLAAPRGADSAKPGLPPTVVGDAGGALGLAFGIVCALFDVRAGGPGRVVDGAIVDIVAMLGTLALWARANGQLDGAQPSLFHDAPFYDVYRCADGECVTIGALEPPFYALLVERLGLTDVDPATQYDRARWPALKARFAEVFARQPSAHWRALLEGSDACFAPVLSVAEAAEHPHNVARGIYRTDSNGDIRARVAPRFLPLTDDQANGPV</sequence>
<dbReference type="SUPFAM" id="SSF89796">
    <property type="entry name" value="CoA-transferase family III (CaiB/BaiF)"/>
    <property type="match status" value="1"/>
</dbReference>
<dbReference type="Gene3D" id="3.30.1540.10">
    <property type="entry name" value="formyl-coa transferase, domain 3"/>
    <property type="match status" value="1"/>
</dbReference>
<dbReference type="PANTHER" id="PTHR48228:SF5">
    <property type="entry name" value="ALPHA-METHYLACYL-COA RACEMASE"/>
    <property type="match status" value="1"/>
</dbReference>
<dbReference type="Gene3D" id="3.40.50.10540">
    <property type="entry name" value="Crotonobetainyl-coa:carnitine coa-transferase, domain 1"/>
    <property type="match status" value="1"/>
</dbReference>
<dbReference type="EMBL" id="CP013422">
    <property type="protein sequence ID" value="AOJ79158.1"/>
    <property type="molecule type" value="Genomic_DNA"/>
</dbReference>
<dbReference type="GO" id="GO:0016740">
    <property type="term" value="F:transferase activity"/>
    <property type="evidence" value="ECO:0007669"/>
    <property type="project" value="UniProtKB-KW"/>
</dbReference>
<keyword evidence="1" id="KW-0808">Transferase</keyword>
<dbReference type="RefSeq" id="WP_069240671.1">
    <property type="nucleotide sequence ID" value="NZ_CP013422.1"/>
</dbReference>
<dbReference type="Proteomes" id="UP000243680">
    <property type="component" value="Chromosome 2"/>
</dbReference>